<evidence type="ECO:0000256" key="3">
    <source>
        <dbReference type="ARBA" id="ARBA00022838"/>
    </source>
</evidence>
<dbReference type="InterPro" id="IPR012572">
    <property type="entry name" value="Mad3/Bub1_II"/>
</dbReference>
<keyword evidence="3" id="KW-0995">Kinetochore</keyword>
<sequence length="1186" mass="133999">MGSLEAVSFDMFEHQKENIQPLPEGRSAAALAKAFSFASVDLPRGVSSPARDRFEEKLKTADDLDDPLEVWLDYLKWTHETYPQGASVESGLISLLERCTTQFQSATHYANDPRYLRVWLEYAKYNDSPREIFSFLFQRGIGVELATFYEQYAHLLESLNRKNQADEVFRMGIERDARPTERLRRRYTEFIERLEANPADPNEPSSPALAVLRPALATKELTVVEREDNPQQQRSGAGMADGASSRPREKMAIFADPDGSAGVNPERSGGWESIGSIAERRKENTMESRPIEGETMKMMSRLPPSSASREKMPIFKDTSSSSTLSGGSIFQQAGPPPQPVFKVPALPTGSKNKREEKFVVDLQAIYPSEIEEELSFEELRARARGLLRRHGKAVAARPIELSADVPSATPLRSQSREPSILVDRTPVTSRTPMADRTPMASVSRTPMADRTPVAAHPEFEVREERKSLPRDDNMTIQTMPLKGMLQCRISALLSLLQVLICSLGSPDATRRRPPSPTMTVHTRAATEEIYSLFNQPLSCDTDDAVENEGVSDSSEDDDDSDEDEDEEDDDEEDEEDDEEEEEEEYSQHYNDQEDPRRRGQEVENTIDEPEVGDGARDIKEKIGIYRDSDEPSSEQSRTTTSLIPLGVPATPHQSDRPALSSKAYGFGMMTPIVETTESVATVSRSAQAKHNRFINECMDENLESSPFIEHPAPRRDILARDEAAGAEDENSMIRFSPVARKVTREVDIWRKEPVVQEMMVNPMNDGVRSAILDHATESLRSFRGLYNYDGRKLGKAEILQKAVKNKRAIENAEIVLRGTTYRLRKELGEGAFAPVYLFDVLNDENVLESEDKTSVAMKMEQPPSAWEFYIMREIERRWSGEGLSLEMRERALASMIRARELHMFADTTCLVLDYNDQGTILDLVNLVKAESIKTASGPVLGLDECLVMFFTIELFRTIEALHEVGILHGDLKPDNCMVRLVQSRHTSSMAGLSLSSTTTSKSVSGSYSAQGENGWCSKGITLIDFGRSIDITAFPRGVQFIADWKTCEQDCAEMRELRPWSYQVDYHGLASIIHMMLFGKYIETTADSSAASGRRKRYRIKESFKRYWQQDLWKQMFDILLNSALKSEEMVAEEGAEKQFPITHKLKEYRVKMEEYLEENGERSGVSLRGSLQKLEQLVMERRRHL</sequence>
<keyword evidence="9" id="KW-1185">Reference proteome</keyword>
<dbReference type="Pfam" id="PF08311">
    <property type="entry name" value="Mad3_BUB1_I"/>
    <property type="match status" value="1"/>
</dbReference>
<feature type="region of interest" description="Disordered" evidence="5">
    <location>
        <begin position="538"/>
        <end position="658"/>
    </location>
</feature>
<feature type="compositionally biased region" description="Acidic residues" evidence="5">
    <location>
        <begin position="553"/>
        <end position="584"/>
    </location>
</feature>
<evidence type="ECO:0000313" key="9">
    <source>
        <dbReference type="Proteomes" id="UP001498771"/>
    </source>
</evidence>
<dbReference type="CDD" id="cd13981">
    <property type="entry name" value="STKc_Bub1_BubR1"/>
    <property type="match status" value="1"/>
</dbReference>
<dbReference type="PANTHER" id="PTHR14030">
    <property type="entry name" value="MITOTIC CHECKPOINT SERINE/THREONINE-PROTEIN KINASE BUB1"/>
    <property type="match status" value="1"/>
</dbReference>
<reference evidence="8 9" key="1">
    <citation type="submission" date="2024-03" db="EMBL/GenBank/DDBJ databases">
        <title>Genome-scale model development and genomic sequencing of the oleaginous clade Lipomyces.</title>
        <authorList>
            <consortium name="Lawrence Berkeley National Laboratory"/>
            <person name="Czajka J.J."/>
            <person name="Han Y."/>
            <person name="Kim J."/>
            <person name="Mondo S.J."/>
            <person name="Hofstad B.A."/>
            <person name="Robles A."/>
            <person name="Haridas S."/>
            <person name="Riley R."/>
            <person name="LaButti K."/>
            <person name="Pangilinan J."/>
            <person name="Andreopoulos W."/>
            <person name="Lipzen A."/>
            <person name="Yan J."/>
            <person name="Wang M."/>
            <person name="Ng V."/>
            <person name="Grigoriev I.V."/>
            <person name="Spatafora J.W."/>
            <person name="Magnuson J.K."/>
            <person name="Baker S.E."/>
            <person name="Pomraning K.R."/>
        </authorList>
    </citation>
    <scope>NUCLEOTIDE SEQUENCE [LARGE SCALE GENOMIC DNA]</scope>
    <source>
        <strain evidence="8 9">Phaff 52-87</strain>
    </source>
</reference>
<feature type="domain" description="BUB1 N-terminal" evidence="7">
    <location>
        <begin position="54"/>
        <end position="215"/>
    </location>
</feature>
<dbReference type="SUPFAM" id="SSF56112">
    <property type="entry name" value="Protein kinase-like (PK-like)"/>
    <property type="match status" value="1"/>
</dbReference>
<keyword evidence="4" id="KW-0137">Centromere</keyword>
<dbReference type="InterPro" id="IPR013212">
    <property type="entry name" value="Mad3/Bub1_I"/>
</dbReference>
<dbReference type="PANTHER" id="PTHR14030:SF4">
    <property type="entry name" value="BUB1 KINASE, ISOFORM A-RELATED"/>
    <property type="match status" value="1"/>
</dbReference>
<feature type="domain" description="Protein kinase" evidence="6">
    <location>
        <begin position="821"/>
        <end position="1186"/>
    </location>
</feature>
<dbReference type="SMART" id="SM00220">
    <property type="entry name" value="S_TKc"/>
    <property type="match status" value="1"/>
</dbReference>
<feature type="compositionally biased region" description="Basic and acidic residues" evidence="5">
    <location>
        <begin position="613"/>
        <end position="629"/>
    </location>
</feature>
<dbReference type="Gene3D" id="1.25.40.430">
    <property type="match status" value="1"/>
</dbReference>
<dbReference type="GeneID" id="90035441"/>
<feature type="region of interest" description="Disordered" evidence="5">
    <location>
        <begin position="224"/>
        <end position="248"/>
    </location>
</feature>
<dbReference type="SMART" id="SM00777">
    <property type="entry name" value="Mad3_BUB1_I"/>
    <property type="match status" value="1"/>
</dbReference>
<dbReference type="InterPro" id="IPR000719">
    <property type="entry name" value="Prot_kinase_dom"/>
</dbReference>
<evidence type="ECO:0000256" key="2">
    <source>
        <dbReference type="ARBA" id="ARBA00022454"/>
    </source>
</evidence>
<feature type="compositionally biased region" description="Polar residues" evidence="5">
    <location>
        <begin position="633"/>
        <end position="642"/>
    </location>
</feature>
<feature type="region of interest" description="Disordered" evidence="5">
    <location>
        <begin position="317"/>
        <end position="339"/>
    </location>
</feature>
<dbReference type="PROSITE" id="PS00108">
    <property type="entry name" value="PROTEIN_KINASE_ST"/>
    <property type="match status" value="1"/>
</dbReference>
<dbReference type="InterPro" id="IPR015661">
    <property type="entry name" value="Bub1/Mad3"/>
</dbReference>
<dbReference type="RefSeq" id="XP_064767673.1">
    <property type="nucleotide sequence ID" value="XM_064909929.1"/>
</dbReference>
<dbReference type="EMBL" id="JBBJBU010000007">
    <property type="protein sequence ID" value="KAK7204640.1"/>
    <property type="molecule type" value="Genomic_DNA"/>
</dbReference>
<organism evidence="8 9">
    <name type="scientific">Myxozyma melibiosi</name>
    <dbReference type="NCBI Taxonomy" id="54550"/>
    <lineage>
        <taxon>Eukaryota</taxon>
        <taxon>Fungi</taxon>
        <taxon>Dikarya</taxon>
        <taxon>Ascomycota</taxon>
        <taxon>Saccharomycotina</taxon>
        <taxon>Lipomycetes</taxon>
        <taxon>Lipomycetales</taxon>
        <taxon>Lipomycetaceae</taxon>
        <taxon>Myxozyma</taxon>
    </lineage>
</organism>
<dbReference type="InterPro" id="IPR008271">
    <property type="entry name" value="Ser/Thr_kinase_AS"/>
</dbReference>
<dbReference type="Proteomes" id="UP001498771">
    <property type="component" value="Unassembled WGS sequence"/>
</dbReference>
<comment type="subcellular location">
    <subcellularLocation>
        <location evidence="1">Chromosome</location>
        <location evidence="1">Centromere</location>
        <location evidence="1">Kinetochore</location>
    </subcellularLocation>
</comment>
<evidence type="ECO:0000259" key="6">
    <source>
        <dbReference type="PROSITE" id="PS50011"/>
    </source>
</evidence>
<gene>
    <name evidence="8" type="ORF">BZA70DRAFT_179374</name>
</gene>
<feature type="compositionally biased region" description="Low complexity" evidence="5">
    <location>
        <begin position="318"/>
        <end position="328"/>
    </location>
</feature>
<dbReference type="Gene3D" id="1.10.510.10">
    <property type="entry name" value="Transferase(Phosphotransferase) domain 1"/>
    <property type="match status" value="1"/>
</dbReference>
<evidence type="ECO:0000256" key="5">
    <source>
        <dbReference type="SAM" id="MobiDB-lite"/>
    </source>
</evidence>
<dbReference type="PROSITE" id="PS50011">
    <property type="entry name" value="PROTEIN_KINASE_DOM"/>
    <property type="match status" value="1"/>
</dbReference>
<protein>
    <submittedName>
        <fullName evidence="8">Mad3/BUB1 homology region 1-domain-containing protein</fullName>
    </submittedName>
</protein>
<dbReference type="InterPro" id="IPR011009">
    <property type="entry name" value="Kinase-like_dom_sf"/>
</dbReference>
<accession>A0ABR1F477</accession>
<evidence type="ECO:0000313" key="8">
    <source>
        <dbReference type="EMBL" id="KAK7204640.1"/>
    </source>
</evidence>
<evidence type="ECO:0000256" key="1">
    <source>
        <dbReference type="ARBA" id="ARBA00004629"/>
    </source>
</evidence>
<evidence type="ECO:0000256" key="4">
    <source>
        <dbReference type="ARBA" id="ARBA00023328"/>
    </source>
</evidence>
<dbReference type="PROSITE" id="PS51489">
    <property type="entry name" value="BUB1_N"/>
    <property type="match status" value="1"/>
</dbReference>
<keyword evidence="2" id="KW-0158">Chromosome</keyword>
<name>A0ABR1F477_9ASCO</name>
<evidence type="ECO:0000259" key="7">
    <source>
        <dbReference type="PROSITE" id="PS51489"/>
    </source>
</evidence>
<feature type="compositionally biased region" description="Basic and acidic residues" evidence="5">
    <location>
        <begin position="590"/>
        <end position="601"/>
    </location>
</feature>
<dbReference type="Pfam" id="PF08171">
    <property type="entry name" value="Mad3_BUB1_II"/>
    <property type="match status" value="1"/>
</dbReference>
<comment type="caution">
    <text evidence="8">The sequence shown here is derived from an EMBL/GenBank/DDBJ whole genome shotgun (WGS) entry which is preliminary data.</text>
</comment>
<proteinExistence type="predicted"/>